<gene>
    <name evidence="3" type="ORF">WYH_00491</name>
</gene>
<dbReference type="SUPFAM" id="SSF53335">
    <property type="entry name" value="S-adenosyl-L-methionine-dependent methyltransferases"/>
    <property type="match status" value="1"/>
</dbReference>
<dbReference type="InterPro" id="IPR029063">
    <property type="entry name" value="SAM-dependent_MTases_sf"/>
</dbReference>
<dbReference type="Gene3D" id="3.40.50.150">
    <property type="entry name" value="Vaccinia Virus protein VP39"/>
    <property type="match status" value="1"/>
</dbReference>
<dbReference type="STRING" id="1267766.WYH_00491"/>
<dbReference type="Proteomes" id="UP000034392">
    <property type="component" value="Chromosome"/>
</dbReference>
<evidence type="ECO:0000313" key="4">
    <source>
        <dbReference type="Proteomes" id="UP000034392"/>
    </source>
</evidence>
<dbReference type="KEGG" id="aay:WYH_00491"/>
<keyword evidence="2" id="KW-0808">Transferase</keyword>
<protein>
    <submittedName>
        <fullName evidence="3">Uncharacterized protein</fullName>
    </submittedName>
</protein>
<name>A0A0F7KS20_9SPHN</name>
<dbReference type="GO" id="GO:0032259">
    <property type="term" value="P:methylation"/>
    <property type="evidence" value="ECO:0007669"/>
    <property type="project" value="UniProtKB-KW"/>
</dbReference>
<reference evidence="3" key="1">
    <citation type="submission" date="2015-05" db="EMBL/GenBank/DDBJ databases">
        <title>The complete genome of Altererythrobacter atlanticus strain 26DY36.</title>
        <authorList>
            <person name="Wu Y.-H."/>
            <person name="Cheng H."/>
            <person name="Wu X.-W."/>
        </authorList>
    </citation>
    <scope>NUCLEOTIDE SEQUENCE [LARGE SCALE GENOMIC DNA]</scope>
    <source>
        <strain evidence="3">26DY36</strain>
    </source>
</reference>
<dbReference type="PANTHER" id="PTHR13090:SF1">
    <property type="entry name" value="ARGININE-HYDROXYLASE NDUFAF5, MITOCHONDRIAL"/>
    <property type="match status" value="1"/>
</dbReference>
<evidence type="ECO:0000256" key="2">
    <source>
        <dbReference type="ARBA" id="ARBA00022679"/>
    </source>
</evidence>
<keyword evidence="4" id="KW-1185">Reference proteome</keyword>
<keyword evidence="1" id="KW-0489">Methyltransferase</keyword>
<dbReference type="PANTHER" id="PTHR13090">
    <property type="entry name" value="ARGININE-HYDROXYLASE NDUFAF5, MITOCHONDRIAL"/>
    <property type="match status" value="1"/>
</dbReference>
<dbReference type="InterPro" id="IPR050602">
    <property type="entry name" value="Malonyl-ACP_OMT"/>
</dbReference>
<dbReference type="OrthoDB" id="9793723at2"/>
<dbReference type="Pfam" id="PF13489">
    <property type="entry name" value="Methyltransf_23"/>
    <property type="match status" value="1"/>
</dbReference>
<dbReference type="EMBL" id="CP011452">
    <property type="protein sequence ID" value="AKH41550.1"/>
    <property type="molecule type" value="Genomic_DNA"/>
</dbReference>
<dbReference type="PATRIC" id="fig|1267766.3.peg.496"/>
<organism evidence="3 4">
    <name type="scientific">Croceibacterium atlanticum</name>
    <dbReference type="NCBI Taxonomy" id="1267766"/>
    <lineage>
        <taxon>Bacteria</taxon>
        <taxon>Pseudomonadati</taxon>
        <taxon>Pseudomonadota</taxon>
        <taxon>Alphaproteobacteria</taxon>
        <taxon>Sphingomonadales</taxon>
        <taxon>Erythrobacteraceae</taxon>
        <taxon>Croceibacterium</taxon>
    </lineage>
</organism>
<dbReference type="GO" id="GO:0008168">
    <property type="term" value="F:methyltransferase activity"/>
    <property type="evidence" value="ECO:0007669"/>
    <property type="project" value="UniProtKB-KW"/>
</dbReference>
<sequence length="257" mass="27683">MANVPPTIFSAQRRNAARRRIGTLQARPNAARFVLDDMIDDVIERLAFVMHEPKRALVIGDWSGRLATILGERGAQVVRADPAPSSGEERVEEERPLPFSGFDFIASLGTLDTVNDLPGALIHIRNALEPGGLAIASFAGAGSLPVLRGAMLAADGNRPAARLHPMVDVRAGAQLLQRANWADPVVDGHPLKVRYSRLQNLAEDLRAQGLGNVLASTAPPLGKAQLRLAEQAFIAQADSEGRVTETFEILTLSGRRR</sequence>
<proteinExistence type="predicted"/>
<accession>A0A0F7KS20</accession>
<dbReference type="AlphaFoldDB" id="A0A0F7KS20"/>
<dbReference type="RefSeq" id="WP_046902563.1">
    <property type="nucleotide sequence ID" value="NZ_CP011452.2"/>
</dbReference>
<evidence type="ECO:0000313" key="3">
    <source>
        <dbReference type="EMBL" id="AKH41550.1"/>
    </source>
</evidence>
<evidence type="ECO:0000256" key="1">
    <source>
        <dbReference type="ARBA" id="ARBA00022603"/>
    </source>
</evidence>